<sequence>MRVCCAQLTQVWDDADAAFLKADTFLSENAGKADMVMFSEQFATGWRPNASPFSGEGVKNLWLALAAKHKVCVVGSYQKAAAEGLPQNTMLVCGPAGEVVAEYSKMHLFVPGKEDRSFSPGAEPVTFEYGGVKFGCAICFDLRFPELFREYLKTGCECVLVQAAWPAARVADWELLLRARALENRGFVIGVACMGYDPASGTDYCGRSMVCDYEGRVVSDGGVFEGVCVSEVDVDGVREMRRAWGLCSHDCF</sequence>
<name>A0A644V733_9ZZZZ</name>
<accession>A0A644V733</accession>
<comment type="caution">
    <text evidence="2">The sequence shown here is derived from an EMBL/GenBank/DDBJ whole genome shotgun (WGS) entry which is preliminary data.</text>
</comment>
<gene>
    <name evidence="2" type="primary">yafV_5</name>
    <name evidence="2" type="ORF">SDC9_33144</name>
</gene>
<dbReference type="Pfam" id="PF00795">
    <property type="entry name" value="CN_hydrolase"/>
    <property type="match status" value="1"/>
</dbReference>
<dbReference type="Gene3D" id="3.60.110.10">
    <property type="entry name" value="Carbon-nitrogen hydrolase"/>
    <property type="match status" value="1"/>
</dbReference>
<feature type="domain" description="CN hydrolase" evidence="1">
    <location>
        <begin position="1"/>
        <end position="234"/>
    </location>
</feature>
<dbReference type="AlphaFoldDB" id="A0A644V733"/>
<evidence type="ECO:0000313" key="2">
    <source>
        <dbReference type="EMBL" id="MPL87150.1"/>
    </source>
</evidence>
<dbReference type="GO" id="GO:0050152">
    <property type="term" value="F:omega-amidase activity"/>
    <property type="evidence" value="ECO:0007669"/>
    <property type="project" value="UniProtKB-EC"/>
</dbReference>
<protein>
    <submittedName>
        <fullName evidence="2">Omega-amidase YafV</fullName>
        <ecNumber evidence="2">3.5.1.3</ecNumber>
    </submittedName>
</protein>
<dbReference type="EMBL" id="VSSQ01000234">
    <property type="protein sequence ID" value="MPL87150.1"/>
    <property type="molecule type" value="Genomic_DNA"/>
</dbReference>
<evidence type="ECO:0000259" key="1">
    <source>
        <dbReference type="PROSITE" id="PS50263"/>
    </source>
</evidence>
<organism evidence="2">
    <name type="scientific">bioreactor metagenome</name>
    <dbReference type="NCBI Taxonomy" id="1076179"/>
    <lineage>
        <taxon>unclassified sequences</taxon>
        <taxon>metagenomes</taxon>
        <taxon>ecological metagenomes</taxon>
    </lineage>
</organism>
<dbReference type="InterPro" id="IPR036526">
    <property type="entry name" value="C-N_Hydrolase_sf"/>
</dbReference>
<dbReference type="InterPro" id="IPR003010">
    <property type="entry name" value="C-N_Hydrolase"/>
</dbReference>
<keyword evidence="2" id="KW-0378">Hydrolase</keyword>
<reference evidence="2" key="1">
    <citation type="submission" date="2019-08" db="EMBL/GenBank/DDBJ databases">
        <authorList>
            <person name="Kucharzyk K."/>
            <person name="Murdoch R.W."/>
            <person name="Higgins S."/>
            <person name="Loffler F."/>
        </authorList>
    </citation>
    <scope>NUCLEOTIDE SEQUENCE</scope>
</reference>
<dbReference type="PROSITE" id="PS50263">
    <property type="entry name" value="CN_HYDROLASE"/>
    <property type="match status" value="1"/>
</dbReference>
<dbReference type="PANTHER" id="PTHR23088:SF27">
    <property type="entry name" value="DEAMINATED GLUTATHIONE AMIDASE"/>
    <property type="match status" value="1"/>
</dbReference>
<proteinExistence type="predicted"/>
<dbReference type="PANTHER" id="PTHR23088">
    <property type="entry name" value="NITRILASE-RELATED"/>
    <property type="match status" value="1"/>
</dbReference>
<dbReference type="SUPFAM" id="SSF56317">
    <property type="entry name" value="Carbon-nitrogen hydrolase"/>
    <property type="match status" value="1"/>
</dbReference>
<dbReference type="EC" id="3.5.1.3" evidence="2"/>